<dbReference type="InterPro" id="IPR012001">
    <property type="entry name" value="Thiamin_PyroP_enz_TPP-bd_dom"/>
</dbReference>
<dbReference type="InterPro" id="IPR045229">
    <property type="entry name" value="TPP_enz"/>
</dbReference>
<dbReference type="SUPFAM" id="SSF52518">
    <property type="entry name" value="Thiamin diphosphate-binding fold (THDP-binding)"/>
    <property type="match status" value="2"/>
</dbReference>
<evidence type="ECO:0000259" key="5">
    <source>
        <dbReference type="Pfam" id="PF02775"/>
    </source>
</evidence>
<dbReference type="Gene3D" id="3.40.50.1220">
    <property type="entry name" value="TPP-binding domain"/>
    <property type="match status" value="1"/>
</dbReference>
<dbReference type="Pfam" id="PF00205">
    <property type="entry name" value="TPP_enzyme_M"/>
    <property type="match status" value="1"/>
</dbReference>
<dbReference type="Gene3D" id="3.40.50.970">
    <property type="match status" value="2"/>
</dbReference>
<dbReference type="PANTHER" id="PTHR18968:SF129">
    <property type="entry name" value="ACETOLACTATE SYNTHASE"/>
    <property type="match status" value="1"/>
</dbReference>
<dbReference type="CDD" id="cd07035">
    <property type="entry name" value="TPP_PYR_POX_like"/>
    <property type="match status" value="1"/>
</dbReference>
<dbReference type="InterPro" id="IPR029061">
    <property type="entry name" value="THDP-binding"/>
</dbReference>
<evidence type="ECO:0000256" key="1">
    <source>
        <dbReference type="ARBA" id="ARBA00007812"/>
    </source>
</evidence>
<dbReference type="PROSITE" id="PS00187">
    <property type="entry name" value="TPP_ENZYMES"/>
    <property type="match status" value="1"/>
</dbReference>
<evidence type="ECO:0000259" key="6">
    <source>
        <dbReference type="Pfam" id="PF02776"/>
    </source>
</evidence>
<dbReference type="Pfam" id="PF02775">
    <property type="entry name" value="TPP_enzyme_C"/>
    <property type="match status" value="1"/>
</dbReference>
<dbReference type="InterPro" id="IPR011766">
    <property type="entry name" value="TPP_enzyme_TPP-bd"/>
</dbReference>
<protein>
    <submittedName>
        <fullName evidence="7">Acetolactate synthase large subunit</fullName>
    </submittedName>
</protein>
<dbReference type="NCBIfam" id="NF006187">
    <property type="entry name" value="PRK08322.1"/>
    <property type="match status" value="1"/>
</dbReference>
<dbReference type="InterPro" id="IPR000399">
    <property type="entry name" value="TPP-bd_CS"/>
</dbReference>
<evidence type="ECO:0000313" key="7">
    <source>
        <dbReference type="EMBL" id="MBN4068663.1"/>
    </source>
</evidence>
<name>A0ABS3AV55_9BACT</name>
<dbReference type="SUPFAM" id="SSF52467">
    <property type="entry name" value="DHS-like NAD/FAD-binding domain"/>
    <property type="match status" value="1"/>
</dbReference>
<dbReference type="InterPro" id="IPR029035">
    <property type="entry name" value="DHS-like_NAD/FAD-binding_dom"/>
</dbReference>
<evidence type="ECO:0000259" key="4">
    <source>
        <dbReference type="Pfam" id="PF00205"/>
    </source>
</evidence>
<dbReference type="EMBL" id="JAFITO010000035">
    <property type="protein sequence ID" value="MBN4068663.1"/>
    <property type="molecule type" value="Genomic_DNA"/>
</dbReference>
<feature type="domain" description="Thiamine pyrophosphate enzyme central" evidence="4">
    <location>
        <begin position="188"/>
        <end position="319"/>
    </location>
</feature>
<evidence type="ECO:0000256" key="2">
    <source>
        <dbReference type="ARBA" id="ARBA00023052"/>
    </source>
</evidence>
<sequence>MNGAELLVQCLENEGVTIIFGIPGEENLAFLEALRTSNIRLILTRHEQAAGFMAATYGRLTGKPGVCLSTLGPGATNCVTAVSYALLGGMPVVFITGQKPIKKSKQGRFQILDVISMMEPITKFTKQVVNAGTIPAMIRDMFRIAVNGKSGPVHIELPEDIAAEKTDSIPFPTNTVLYSIAHPDAILQAAQIIREAQYPLVLFGAAANRNHLCPLAKELIQATGLYFFTTQMGKGVVDEHSPSCLGTAALSDHDYIHCAIDRADVIINIGYDVAEKPPFFMNNGAMKVIHVHFAPADIDEVYFPQHEILGDIGHSLRALKDALADTNHSNNAFFHHIHKEINEHVFQDQGHDCFPNTPQRIVSDINKTVADNSIISLDNGMYKIWFARNYKASHSHSLLLDNALATMGAGLPVAISTKLVHPEKQVIAVCGDGGFMMNSQELETAVRLDLHLIVIVLCDNGYGMIKWKQRGMDYPYFGLDFANPNFIHYAESYGAKGYRITKNDAFVSQLSYCLNNPGVHLIEVPVDYSENEKVFLKELQNKTCLF</sequence>
<gene>
    <name evidence="7" type="ORF">JYU06_03985</name>
</gene>
<feature type="domain" description="Thiamine pyrophosphate enzyme TPP-binding" evidence="5">
    <location>
        <begin position="378"/>
        <end position="524"/>
    </location>
</feature>
<dbReference type="PANTHER" id="PTHR18968">
    <property type="entry name" value="THIAMINE PYROPHOSPHATE ENZYMES"/>
    <property type="match status" value="1"/>
</dbReference>
<organism evidence="7 8">
    <name type="scientific">Desulfotalea psychrophila</name>
    <dbReference type="NCBI Taxonomy" id="84980"/>
    <lineage>
        <taxon>Bacteria</taxon>
        <taxon>Pseudomonadati</taxon>
        <taxon>Thermodesulfobacteriota</taxon>
        <taxon>Desulfobulbia</taxon>
        <taxon>Desulfobulbales</taxon>
        <taxon>Desulfocapsaceae</taxon>
        <taxon>Desulfotalea</taxon>
    </lineage>
</organism>
<accession>A0ABS3AV55</accession>
<dbReference type="InterPro" id="IPR012000">
    <property type="entry name" value="Thiamin_PyroP_enz_cen_dom"/>
</dbReference>
<keyword evidence="8" id="KW-1185">Reference proteome</keyword>
<comment type="similarity">
    <text evidence="1 3">Belongs to the TPP enzyme family.</text>
</comment>
<comment type="caution">
    <text evidence="7">The sequence shown here is derived from an EMBL/GenBank/DDBJ whole genome shotgun (WGS) entry which is preliminary data.</text>
</comment>
<evidence type="ECO:0000313" key="8">
    <source>
        <dbReference type="Proteomes" id="UP000717534"/>
    </source>
</evidence>
<keyword evidence="2 3" id="KW-0786">Thiamine pyrophosphate</keyword>
<dbReference type="Pfam" id="PF02776">
    <property type="entry name" value="TPP_enzyme_N"/>
    <property type="match status" value="1"/>
</dbReference>
<dbReference type="Proteomes" id="UP000717534">
    <property type="component" value="Unassembled WGS sequence"/>
</dbReference>
<feature type="domain" description="Thiamine pyrophosphate enzyme N-terminal TPP-binding" evidence="6">
    <location>
        <begin position="1"/>
        <end position="117"/>
    </location>
</feature>
<evidence type="ECO:0000256" key="3">
    <source>
        <dbReference type="RuleBase" id="RU362132"/>
    </source>
</evidence>
<proteinExistence type="inferred from homology"/>
<reference evidence="7 8" key="1">
    <citation type="submission" date="2021-02" db="EMBL/GenBank/DDBJ databases">
        <title>Activity-based single-cell genomes from oceanic crustal fluid captures similar information to metagenomic and metatranscriptomic surveys with orders of magnitude less sampling.</title>
        <authorList>
            <person name="D'Angelo T.S."/>
            <person name="Orcutt B.N."/>
        </authorList>
    </citation>
    <scope>NUCLEOTIDE SEQUENCE [LARGE SCALE GENOMIC DNA]</scope>
    <source>
        <strain evidence="7">AH-315-G02</strain>
    </source>
</reference>